<dbReference type="AlphaFoldDB" id="A0A7Y7IID7"/>
<evidence type="ECO:0000256" key="1">
    <source>
        <dbReference type="ARBA" id="ARBA00023015"/>
    </source>
</evidence>
<dbReference type="InterPro" id="IPR041916">
    <property type="entry name" value="Anti_sigma_zinc_sf"/>
</dbReference>
<keyword evidence="3" id="KW-1133">Transmembrane helix</keyword>
<dbReference type="Proteomes" id="UP000543556">
    <property type="component" value="Unassembled WGS sequence"/>
</dbReference>
<protein>
    <recommendedName>
        <fullName evidence="4">Putative zinc-finger domain-containing protein</fullName>
    </recommendedName>
</protein>
<keyword evidence="3" id="KW-0812">Transmembrane</keyword>
<name>A0A7Y7IID7_9MICC</name>
<dbReference type="InterPro" id="IPR027383">
    <property type="entry name" value="Znf_put"/>
</dbReference>
<feature type="transmembrane region" description="Helical" evidence="3">
    <location>
        <begin position="91"/>
        <end position="115"/>
    </location>
</feature>
<keyword evidence="2" id="KW-0804">Transcription</keyword>
<keyword evidence="3" id="KW-0472">Membrane</keyword>
<keyword evidence="6" id="KW-1185">Reference proteome</keyword>
<dbReference type="Gene3D" id="1.10.10.1320">
    <property type="entry name" value="Anti-sigma factor, zinc-finger domain"/>
    <property type="match status" value="1"/>
</dbReference>
<feature type="domain" description="Putative zinc-finger" evidence="4">
    <location>
        <begin position="17"/>
        <end position="42"/>
    </location>
</feature>
<reference evidence="5 6" key="1">
    <citation type="submission" date="2020-02" db="EMBL/GenBank/DDBJ databases">
        <title>Genome sequence of strain AETb3-4.</title>
        <authorList>
            <person name="Gao J."/>
            <person name="Zhang X."/>
        </authorList>
    </citation>
    <scope>NUCLEOTIDE SEQUENCE [LARGE SCALE GENOMIC DNA]</scope>
    <source>
        <strain evidence="5 6">AETb3-4</strain>
    </source>
</reference>
<keyword evidence="1" id="KW-0805">Transcription regulation</keyword>
<proteinExistence type="predicted"/>
<dbReference type="EMBL" id="JAAMFM010000023">
    <property type="protein sequence ID" value="NVM96044.1"/>
    <property type="molecule type" value="Genomic_DNA"/>
</dbReference>
<comment type="caution">
    <text evidence="5">The sequence shown here is derived from an EMBL/GenBank/DDBJ whole genome shotgun (WGS) entry which is preliminary data.</text>
</comment>
<evidence type="ECO:0000313" key="5">
    <source>
        <dbReference type="EMBL" id="NVM96044.1"/>
    </source>
</evidence>
<evidence type="ECO:0000259" key="4">
    <source>
        <dbReference type="Pfam" id="PF13490"/>
    </source>
</evidence>
<evidence type="ECO:0000256" key="2">
    <source>
        <dbReference type="ARBA" id="ARBA00023163"/>
    </source>
</evidence>
<sequence length="252" mass="25667">MTTTPAAIDPYSSWDAAYVLGSLTAAERREYEQHVDGCDACRNRLAELSGLPGLLSLVGRGAVDPDASEPLPSAAPYAVFARKVRRRRAGLAAAAAAAVLMLGGGTAAVTASLLAPAPAPAAHATMTPGGATVQLAFTSSGQRVLTARGQASAEPWGTVLSWTCSYTAGPTPAGYASLEGPSGSNPSESRSYVLVLVTTAGDRVPLATWQASPGITVSPVATTSIPLGSMRELLIEEQDTPGPEAPLLQAQL</sequence>
<dbReference type="Pfam" id="PF13490">
    <property type="entry name" value="zf-HC2"/>
    <property type="match status" value="1"/>
</dbReference>
<gene>
    <name evidence="5" type="ORF">G6034_14255</name>
</gene>
<evidence type="ECO:0000256" key="3">
    <source>
        <dbReference type="SAM" id="Phobius"/>
    </source>
</evidence>
<dbReference type="RefSeq" id="WP_176635762.1">
    <property type="nucleotide sequence ID" value="NZ_JAAMFM010000023.1"/>
</dbReference>
<evidence type="ECO:0000313" key="6">
    <source>
        <dbReference type="Proteomes" id="UP000543556"/>
    </source>
</evidence>
<organism evidence="5 6">
    <name type="scientific">Arthrobacter wenxiniae</name>
    <dbReference type="NCBI Taxonomy" id="2713570"/>
    <lineage>
        <taxon>Bacteria</taxon>
        <taxon>Bacillati</taxon>
        <taxon>Actinomycetota</taxon>
        <taxon>Actinomycetes</taxon>
        <taxon>Micrococcales</taxon>
        <taxon>Micrococcaceae</taxon>
        <taxon>Arthrobacter</taxon>
    </lineage>
</organism>
<accession>A0A7Y7IID7</accession>